<dbReference type="AlphaFoldDB" id="A0A5B6VP72"/>
<accession>A0A5B6VP72</accession>
<reference evidence="2" key="1">
    <citation type="journal article" date="2019" name="Plant Biotechnol. J.">
        <title>Genome sequencing of the Australian wild diploid species Gossypium australe highlights disease resistance and delayed gland morphogenesis.</title>
        <authorList>
            <person name="Cai Y."/>
            <person name="Cai X."/>
            <person name="Wang Q."/>
            <person name="Wang P."/>
            <person name="Zhang Y."/>
            <person name="Cai C."/>
            <person name="Xu Y."/>
            <person name="Wang K."/>
            <person name="Zhou Z."/>
            <person name="Wang C."/>
            <person name="Geng S."/>
            <person name="Li B."/>
            <person name="Dong Q."/>
            <person name="Hou Y."/>
            <person name="Wang H."/>
            <person name="Ai P."/>
            <person name="Liu Z."/>
            <person name="Yi F."/>
            <person name="Sun M."/>
            <person name="An G."/>
            <person name="Cheng J."/>
            <person name="Zhang Y."/>
            <person name="Shi Q."/>
            <person name="Xie Y."/>
            <person name="Shi X."/>
            <person name="Chang Y."/>
            <person name="Huang F."/>
            <person name="Chen Y."/>
            <person name="Hong S."/>
            <person name="Mi L."/>
            <person name="Sun Q."/>
            <person name="Zhang L."/>
            <person name="Zhou B."/>
            <person name="Peng R."/>
            <person name="Zhang X."/>
            <person name="Liu F."/>
        </authorList>
    </citation>
    <scope>NUCLEOTIDE SEQUENCE [LARGE SCALE GENOMIC DNA]</scope>
    <source>
        <strain evidence="2">cv. PA1801</strain>
    </source>
</reference>
<protein>
    <submittedName>
        <fullName evidence="1">Uncharacterized protein</fullName>
    </submittedName>
</protein>
<dbReference type="EMBL" id="SMMG02000006">
    <property type="protein sequence ID" value="KAA3470847.1"/>
    <property type="molecule type" value="Genomic_DNA"/>
</dbReference>
<comment type="caution">
    <text evidence="1">The sequence shown here is derived from an EMBL/GenBank/DDBJ whole genome shotgun (WGS) entry which is preliminary data.</text>
</comment>
<evidence type="ECO:0000313" key="1">
    <source>
        <dbReference type="EMBL" id="KAA3470847.1"/>
    </source>
</evidence>
<dbReference type="Proteomes" id="UP000325315">
    <property type="component" value="Unassembled WGS sequence"/>
</dbReference>
<keyword evidence="2" id="KW-1185">Reference proteome</keyword>
<name>A0A5B6VP72_9ROSI</name>
<organism evidence="1 2">
    <name type="scientific">Gossypium australe</name>
    <dbReference type="NCBI Taxonomy" id="47621"/>
    <lineage>
        <taxon>Eukaryota</taxon>
        <taxon>Viridiplantae</taxon>
        <taxon>Streptophyta</taxon>
        <taxon>Embryophyta</taxon>
        <taxon>Tracheophyta</taxon>
        <taxon>Spermatophyta</taxon>
        <taxon>Magnoliopsida</taxon>
        <taxon>eudicotyledons</taxon>
        <taxon>Gunneridae</taxon>
        <taxon>Pentapetalae</taxon>
        <taxon>rosids</taxon>
        <taxon>malvids</taxon>
        <taxon>Malvales</taxon>
        <taxon>Malvaceae</taxon>
        <taxon>Malvoideae</taxon>
        <taxon>Gossypium</taxon>
    </lineage>
</organism>
<evidence type="ECO:0000313" key="2">
    <source>
        <dbReference type="Proteomes" id="UP000325315"/>
    </source>
</evidence>
<proteinExistence type="predicted"/>
<gene>
    <name evidence="1" type="ORF">EPI10_016525</name>
</gene>
<sequence>MSLRRISCFDNKCSISYLGPSSQVESELLAVDCQLAKSDLPLSSCSHTRTLFSFPTQQLFTTKLPGPSYGFLKLELFYTYSHNKFRSQIVKQHQIQTQHLLRENSWVLICD</sequence>